<dbReference type="InterPro" id="IPR000408">
    <property type="entry name" value="Reg_chr_condens"/>
</dbReference>
<accession>A0A8J6AZK1</accession>
<dbReference type="AlphaFoldDB" id="A0A8J6AZK1"/>
<dbReference type="Gene3D" id="2.130.10.30">
    <property type="entry name" value="Regulator of chromosome condensation 1/beta-lactamase-inhibitor protein II"/>
    <property type="match status" value="1"/>
</dbReference>
<proteinExistence type="predicted"/>
<dbReference type="InterPro" id="IPR009091">
    <property type="entry name" value="RCC1/BLIP-II"/>
</dbReference>
<keyword evidence="2" id="KW-1185">Reference proteome</keyword>
<evidence type="ECO:0000313" key="2">
    <source>
        <dbReference type="Proteomes" id="UP000717585"/>
    </source>
</evidence>
<reference evidence="1" key="1">
    <citation type="submission" date="2021-05" db="EMBL/GenBank/DDBJ databases">
        <title>A free-living protist that lacks canonical eukaryotic 1 DNA replication and segregation systems.</title>
        <authorList>
            <person name="Salas-Leiva D.E."/>
            <person name="Tromer E.C."/>
            <person name="Curtis B.A."/>
            <person name="Jerlstrom-Hultqvist J."/>
            <person name="Kolisko M."/>
            <person name="Yi Z."/>
            <person name="Salas-Leiva J.S."/>
            <person name="Gallot-Lavallee L."/>
            <person name="Kops G.J.P.L."/>
            <person name="Archibald J.M."/>
            <person name="Simpson A.G.B."/>
            <person name="Roger A.J."/>
        </authorList>
    </citation>
    <scope>NUCLEOTIDE SEQUENCE</scope>
    <source>
        <strain evidence="1">BICM</strain>
    </source>
</reference>
<dbReference type="EMBL" id="JAHDYR010000007">
    <property type="protein sequence ID" value="KAG9396125.1"/>
    <property type="molecule type" value="Genomic_DNA"/>
</dbReference>
<comment type="caution">
    <text evidence="1">The sequence shown here is derived from an EMBL/GenBank/DDBJ whole genome shotgun (WGS) entry which is preliminary data.</text>
</comment>
<name>A0A8J6AZK1_9EUKA</name>
<dbReference type="Pfam" id="PF00415">
    <property type="entry name" value="RCC1"/>
    <property type="match status" value="1"/>
</dbReference>
<protein>
    <submittedName>
        <fullName evidence="1">Regulator of chromosome condensation (RCC1) repeat</fullName>
    </submittedName>
</protein>
<evidence type="ECO:0000313" key="1">
    <source>
        <dbReference type="EMBL" id="KAG9396125.1"/>
    </source>
</evidence>
<dbReference type="SUPFAM" id="SSF50985">
    <property type="entry name" value="RCC1/BLIP-II"/>
    <property type="match status" value="1"/>
</dbReference>
<organism evidence="1 2">
    <name type="scientific">Carpediemonas membranifera</name>
    <dbReference type="NCBI Taxonomy" id="201153"/>
    <lineage>
        <taxon>Eukaryota</taxon>
        <taxon>Metamonada</taxon>
        <taxon>Carpediemonas-like organisms</taxon>
        <taxon>Carpediemonas</taxon>
    </lineage>
</organism>
<sequence>MGLFDSRDMRNKAVLRAAYLISLTTTASISGDIPSLLKATYTAAFHEDISAIPEIESTYRIGDDAADLLSLLSAVQLKPSLKLFRKKDNKALNLLNRSISILTDGSPLSMNVELAEGEELPVALHTLLQGTIWAILLQAGADPFLDMTPMEADQHRVDYKRSERCLWFLCKKFFFTYNVAGKEGIANTSAYNPDGFSVHQIYSGRLFKLLPTSHRKLMRVPTARITRIHSVSRFDSFIAQTPKGMWGWGYNYYGQLGVGSTASYVESPTRIRFSQACPGVETYEASLPAWRKSDLVCQLSMSHSRTFIATPAGLVVAGNVQNMLAEGVRANGTIFNHVPLPAHFIPDFIQDDMTVLLSMGDHQMITGPNWCGELGLGHCNDVTEFQPVPFRTDRVVASDGWFNIFLSGRRLLFAGEVPLSLSMTNLLPGLDQCAICANPVPLAFTSRISRFHCRGDFVCWVGEGKTHFYHRIHGMYTMPFEATRHDYGSGFFYDGVWVDPVLGDEGLLEPADWYEIEEMEVDSVSSDG</sequence>
<dbReference type="Proteomes" id="UP000717585">
    <property type="component" value="Unassembled WGS sequence"/>
</dbReference>
<gene>
    <name evidence="1" type="ORF">J8273_2477</name>
</gene>